<evidence type="ECO:0000256" key="1">
    <source>
        <dbReference type="SAM" id="MobiDB-lite"/>
    </source>
</evidence>
<accession>B9FIB9</accession>
<name>B9FIB9_ORYSJ</name>
<dbReference type="Proteomes" id="UP000007752">
    <property type="component" value="Chromosome 5"/>
</dbReference>
<sequence length="255" mass="28022">MTTPKEQFRVWFPTQPPYYSKHEDLMKGKALQQVVTFCRFTACSNICDPNLQAALKRRGKLSNRTARWRWRRLVPRARRDGTPLQRRAVLRAGRQGGNGAGQLRELDGVQYRGGGAAEQPDRKVAMAPAGSAKPTGWNAAAAPSSSPTWTARCQGPRAAPRARRGGTPRWRRKVASRDGARGEAAAPIRSARKQRGIWEEEAMGNLGGRGVGERGDWASHQQCCCLQCPCAGDDGWIKSIGIDRTVHVVARTVAL</sequence>
<feature type="region of interest" description="Disordered" evidence="1">
    <location>
        <begin position="127"/>
        <end position="168"/>
    </location>
</feature>
<reference evidence="2" key="1">
    <citation type="journal article" date="2005" name="PLoS Biol.">
        <title>The genomes of Oryza sativa: a history of duplications.</title>
        <authorList>
            <person name="Yu J."/>
            <person name="Wang J."/>
            <person name="Lin W."/>
            <person name="Li S."/>
            <person name="Li H."/>
            <person name="Zhou J."/>
            <person name="Ni P."/>
            <person name="Dong W."/>
            <person name="Hu S."/>
            <person name="Zeng C."/>
            <person name="Zhang J."/>
            <person name="Zhang Y."/>
            <person name="Li R."/>
            <person name="Xu Z."/>
            <person name="Li S."/>
            <person name="Li X."/>
            <person name="Zheng H."/>
            <person name="Cong L."/>
            <person name="Lin L."/>
            <person name="Yin J."/>
            <person name="Geng J."/>
            <person name="Li G."/>
            <person name="Shi J."/>
            <person name="Liu J."/>
            <person name="Lv H."/>
            <person name="Li J."/>
            <person name="Wang J."/>
            <person name="Deng Y."/>
            <person name="Ran L."/>
            <person name="Shi X."/>
            <person name="Wang X."/>
            <person name="Wu Q."/>
            <person name="Li C."/>
            <person name="Ren X."/>
            <person name="Wang J."/>
            <person name="Wang X."/>
            <person name="Li D."/>
            <person name="Liu D."/>
            <person name="Zhang X."/>
            <person name="Ji Z."/>
            <person name="Zhao W."/>
            <person name="Sun Y."/>
            <person name="Zhang Z."/>
            <person name="Bao J."/>
            <person name="Han Y."/>
            <person name="Dong L."/>
            <person name="Ji J."/>
            <person name="Chen P."/>
            <person name="Wu S."/>
            <person name="Liu J."/>
            <person name="Xiao Y."/>
            <person name="Bu D."/>
            <person name="Tan J."/>
            <person name="Yang L."/>
            <person name="Ye C."/>
            <person name="Zhang J."/>
            <person name="Xu J."/>
            <person name="Zhou Y."/>
            <person name="Yu Y."/>
            <person name="Zhang B."/>
            <person name="Zhuang S."/>
            <person name="Wei H."/>
            <person name="Liu B."/>
            <person name="Lei M."/>
            <person name="Yu H."/>
            <person name="Li Y."/>
            <person name="Xu H."/>
            <person name="Wei S."/>
            <person name="He X."/>
            <person name="Fang L."/>
            <person name="Zhang Z."/>
            <person name="Zhang Y."/>
            <person name="Huang X."/>
            <person name="Su Z."/>
            <person name="Tong W."/>
            <person name="Li J."/>
            <person name="Tong Z."/>
            <person name="Li S."/>
            <person name="Ye J."/>
            <person name="Wang L."/>
            <person name="Fang L."/>
            <person name="Lei T."/>
            <person name="Chen C."/>
            <person name="Chen H."/>
            <person name="Xu Z."/>
            <person name="Li H."/>
            <person name="Huang H."/>
            <person name="Zhang F."/>
            <person name="Xu H."/>
            <person name="Li N."/>
            <person name="Zhao C."/>
            <person name="Li S."/>
            <person name="Dong L."/>
            <person name="Huang Y."/>
            <person name="Li L."/>
            <person name="Xi Y."/>
            <person name="Qi Q."/>
            <person name="Li W."/>
            <person name="Zhang B."/>
            <person name="Hu W."/>
            <person name="Zhang Y."/>
            <person name="Tian X."/>
            <person name="Jiao Y."/>
            <person name="Liang X."/>
            <person name="Jin J."/>
            <person name="Gao L."/>
            <person name="Zheng W."/>
            <person name="Hao B."/>
            <person name="Liu S."/>
            <person name="Wang W."/>
            <person name="Yuan L."/>
            <person name="Cao M."/>
            <person name="McDermott J."/>
            <person name="Samudrala R."/>
            <person name="Wang J."/>
            <person name="Wong G.K."/>
            <person name="Yang H."/>
        </authorList>
    </citation>
    <scope>NUCLEOTIDE SEQUENCE [LARGE SCALE GENOMIC DNA]</scope>
</reference>
<gene>
    <name evidence="2" type="ORF">OsJ_18456</name>
</gene>
<organism evidence="2">
    <name type="scientific">Oryza sativa subsp. japonica</name>
    <name type="common">Rice</name>
    <dbReference type="NCBI Taxonomy" id="39947"/>
    <lineage>
        <taxon>Eukaryota</taxon>
        <taxon>Viridiplantae</taxon>
        <taxon>Streptophyta</taxon>
        <taxon>Embryophyta</taxon>
        <taxon>Tracheophyta</taxon>
        <taxon>Spermatophyta</taxon>
        <taxon>Magnoliopsida</taxon>
        <taxon>Liliopsida</taxon>
        <taxon>Poales</taxon>
        <taxon>Poaceae</taxon>
        <taxon>BOP clade</taxon>
        <taxon>Oryzoideae</taxon>
        <taxon>Oryzeae</taxon>
        <taxon>Oryzinae</taxon>
        <taxon>Oryza</taxon>
        <taxon>Oryza sativa</taxon>
    </lineage>
</organism>
<evidence type="ECO:0000313" key="2">
    <source>
        <dbReference type="EMBL" id="EEE63639.1"/>
    </source>
</evidence>
<proteinExistence type="predicted"/>
<dbReference type="EMBL" id="CM000142">
    <property type="protein sequence ID" value="EEE63639.1"/>
    <property type="molecule type" value="Genomic_DNA"/>
</dbReference>
<reference evidence="2" key="2">
    <citation type="submission" date="2008-12" db="EMBL/GenBank/DDBJ databases">
        <title>Improved gene annotation of the rice (Oryza sativa) genomes.</title>
        <authorList>
            <person name="Wang J."/>
            <person name="Li R."/>
            <person name="Fan W."/>
            <person name="Huang Q."/>
            <person name="Zhang J."/>
            <person name="Zhou Y."/>
            <person name="Hu Y."/>
            <person name="Zi S."/>
            <person name="Li J."/>
            <person name="Ni P."/>
            <person name="Zheng H."/>
            <person name="Zhang Y."/>
            <person name="Zhao M."/>
            <person name="Hao Q."/>
            <person name="McDermott J."/>
            <person name="Samudrala R."/>
            <person name="Kristiansen K."/>
            <person name="Wong G.K.-S."/>
        </authorList>
    </citation>
    <scope>NUCLEOTIDE SEQUENCE</scope>
</reference>
<protein>
    <submittedName>
        <fullName evidence="2">Uncharacterized protein</fullName>
    </submittedName>
</protein>
<dbReference type="AlphaFoldDB" id="B9FIB9"/>